<sequence length="210" mass="23550">MTPELKALGCLLLYPDANLIESLGEIQNYIERSSLISEKWKTALSVLMRSMQEVPLSDFQKQYVATFDIGKRASLNLFEHMHGDSRDRGAAMLNLRRLYSDHGLEVSSNEMPDFLPMLLEFLSGLSSEDAMVYLKSAAKHIVKIDQQLQREESPWEAVTGALLSLAGEEPDSAEMTREDLLPSLEAESFDQPVKFGSSADPVQQGVHFRK</sequence>
<dbReference type="Pfam" id="PF02613">
    <property type="entry name" value="Nitrate_red_del"/>
    <property type="match status" value="1"/>
</dbReference>
<reference evidence="2 3" key="1">
    <citation type="submission" date="2019-12" db="EMBL/GenBank/DDBJ databases">
        <title>Microbes associate with the intestines of laboratory mice.</title>
        <authorList>
            <person name="Navarre W."/>
            <person name="Wong E."/>
        </authorList>
    </citation>
    <scope>NUCLEOTIDE SEQUENCE [LARGE SCALE GENOMIC DNA]</scope>
    <source>
        <strain evidence="2 3">NM82_D38</strain>
    </source>
</reference>
<organism evidence="2 3">
    <name type="scientific">Parasutterella muris</name>
    <dbReference type="NCBI Taxonomy" id="2565572"/>
    <lineage>
        <taxon>Bacteria</taxon>
        <taxon>Pseudomonadati</taxon>
        <taxon>Pseudomonadota</taxon>
        <taxon>Betaproteobacteria</taxon>
        <taxon>Burkholderiales</taxon>
        <taxon>Sutterellaceae</taxon>
        <taxon>Parasutterella</taxon>
    </lineage>
</organism>
<protein>
    <submittedName>
        <fullName evidence="2">Nitrate reductase molybdenum cofactor assembly chaperone</fullName>
    </submittedName>
</protein>
<keyword evidence="1" id="KW-0534">Nitrate assimilation</keyword>
<dbReference type="Gene3D" id="1.10.3480.10">
    <property type="entry name" value="TorD-like"/>
    <property type="match status" value="1"/>
</dbReference>
<dbReference type="RefSeq" id="WP_160336380.1">
    <property type="nucleotide sequence ID" value="NZ_WSRP01000070.1"/>
</dbReference>
<dbReference type="InterPro" id="IPR003765">
    <property type="entry name" value="NO3_reductase_chaperone_NarJ"/>
</dbReference>
<dbReference type="InterPro" id="IPR036411">
    <property type="entry name" value="TorD-like_sf"/>
</dbReference>
<dbReference type="PANTHER" id="PTHR43680:SF2">
    <property type="entry name" value="NITRATE REDUCTASE MOLYBDENUM COFACTOR ASSEMBLY CHAPERONE NARJ"/>
    <property type="match status" value="1"/>
</dbReference>
<comment type="caution">
    <text evidence="2">The sequence shown here is derived from an EMBL/GenBank/DDBJ whole genome shotgun (WGS) entry which is preliminary data.</text>
</comment>
<dbReference type="EMBL" id="WSRP01000070">
    <property type="protein sequence ID" value="MVX57970.1"/>
    <property type="molecule type" value="Genomic_DNA"/>
</dbReference>
<dbReference type="InterPro" id="IPR020945">
    <property type="entry name" value="DMSO/NO3_reduct_chaperone"/>
</dbReference>
<dbReference type="GO" id="GO:0051131">
    <property type="term" value="P:chaperone-mediated protein complex assembly"/>
    <property type="evidence" value="ECO:0007669"/>
    <property type="project" value="InterPro"/>
</dbReference>
<dbReference type="AlphaFoldDB" id="A0A6L6YJQ9"/>
<accession>A0A6L6YJQ9</accession>
<dbReference type="GO" id="GO:0042128">
    <property type="term" value="P:nitrate assimilation"/>
    <property type="evidence" value="ECO:0007669"/>
    <property type="project" value="UniProtKB-KW"/>
</dbReference>
<dbReference type="NCBIfam" id="TIGR00684">
    <property type="entry name" value="narJ"/>
    <property type="match status" value="1"/>
</dbReference>
<proteinExistence type="predicted"/>
<gene>
    <name evidence="2" type="primary">narJ</name>
    <name evidence="2" type="ORF">E5987_12380</name>
</gene>
<dbReference type="PANTHER" id="PTHR43680">
    <property type="entry name" value="NITRATE REDUCTASE MOLYBDENUM COFACTOR ASSEMBLY CHAPERONE"/>
    <property type="match status" value="1"/>
</dbReference>
<keyword evidence="3" id="KW-1185">Reference proteome</keyword>
<evidence type="ECO:0000313" key="3">
    <source>
        <dbReference type="Proteomes" id="UP000472580"/>
    </source>
</evidence>
<dbReference type="OrthoDB" id="8478585at2"/>
<name>A0A6L6YJQ9_9BURK</name>
<evidence type="ECO:0000313" key="2">
    <source>
        <dbReference type="EMBL" id="MVX57970.1"/>
    </source>
</evidence>
<dbReference type="Proteomes" id="UP000472580">
    <property type="component" value="Unassembled WGS sequence"/>
</dbReference>
<evidence type="ECO:0000256" key="1">
    <source>
        <dbReference type="ARBA" id="ARBA00023063"/>
    </source>
</evidence>
<dbReference type="GO" id="GO:0016530">
    <property type="term" value="F:metallochaperone activity"/>
    <property type="evidence" value="ECO:0007669"/>
    <property type="project" value="TreeGrafter"/>
</dbReference>
<dbReference type="GO" id="GO:0051082">
    <property type="term" value="F:unfolded protein binding"/>
    <property type="evidence" value="ECO:0007669"/>
    <property type="project" value="InterPro"/>
</dbReference>
<dbReference type="SUPFAM" id="SSF89155">
    <property type="entry name" value="TorD-like"/>
    <property type="match status" value="1"/>
</dbReference>